<evidence type="ECO:0000256" key="1">
    <source>
        <dbReference type="SAM" id="MobiDB-lite"/>
    </source>
</evidence>
<gene>
    <name evidence="2" type="ORF">BDV34DRAFT_226262</name>
</gene>
<dbReference type="Proteomes" id="UP000326532">
    <property type="component" value="Unassembled WGS sequence"/>
</dbReference>
<dbReference type="VEuPathDB" id="FungiDB:BDV34DRAFT_226262"/>
<evidence type="ECO:0000313" key="2">
    <source>
        <dbReference type="EMBL" id="KAB8204646.1"/>
    </source>
</evidence>
<evidence type="ECO:0000313" key="3">
    <source>
        <dbReference type="Proteomes" id="UP000326532"/>
    </source>
</evidence>
<proteinExistence type="predicted"/>
<name>A0A5N6DHP1_ASPPA</name>
<keyword evidence="3" id="KW-1185">Reference proteome</keyword>
<feature type="region of interest" description="Disordered" evidence="1">
    <location>
        <begin position="1"/>
        <end position="20"/>
    </location>
</feature>
<dbReference type="AlphaFoldDB" id="A0A5N6DHP1"/>
<dbReference type="OMA" id="PLICADY"/>
<sequence>MNVRGAAGKRPVSPSDPTLIFNPVPPTRSFPLQSFGPGAATDFQPQSLQEIDEKAKTNPITYYGKEIVYPDMSESLNLSHQSTRRLLEEVERWEAFTWQNNSNNEKTNYNPTWGFYVFITSYSETCLAQIPKAMKNWIRAVEGSLKYACRAAYADEALKRFKLDVILDELILANASEDRVREEFRSFIRGLDLYDPPEEPLGLAGYGESDFMVPPARNVACFILDENDVSMLAELKFSEDPTQNFGEFERKKLRLIDGTWRRPQFSHKQYRGIRYCPIHSLGRIYQIITLDLNVLEDGFNA</sequence>
<accession>A0A5N6DHP1</accession>
<dbReference type="EMBL" id="ML734978">
    <property type="protein sequence ID" value="KAB8204646.1"/>
    <property type="molecule type" value="Genomic_DNA"/>
</dbReference>
<protein>
    <submittedName>
        <fullName evidence="2">Uncharacterized protein</fullName>
    </submittedName>
</protein>
<reference evidence="2 3" key="1">
    <citation type="submission" date="2019-04" db="EMBL/GenBank/DDBJ databases">
        <title>Fungal friends and foes A comparative genomics study of 23 Aspergillus species from section Flavi.</title>
        <authorList>
            <consortium name="DOE Joint Genome Institute"/>
            <person name="Kjaerbolling I."/>
            <person name="Vesth T.C."/>
            <person name="Frisvad J.C."/>
            <person name="Nybo J.L."/>
            <person name="Theobald S."/>
            <person name="Kildgaard S."/>
            <person name="Petersen T.I."/>
            <person name="Kuo A."/>
            <person name="Sato A."/>
            <person name="Lyhne E.K."/>
            <person name="Kogle M.E."/>
            <person name="Wiebenga A."/>
            <person name="Kun R.S."/>
            <person name="Lubbers R.J."/>
            <person name="Makela M.R."/>
            <person name="Barry K."/>
            <person name="Chovatia M."/>
            <person name="Clum A."/>
            <person name="Daum C."/>
            <person name="Haridas S."/>
            <person name="He G."/>
            <person name="LaButti K."/>
            <person name="Lipzen A."/>
            <person name="Mondo S."/>
            <person name="Pangilinan J."/>
            <person name="Riley R."/>
            <person name="Salamov A."/>
            <person name="Simmons B.A."/>
            <person name="Magnuson J.K."/>
            <person name="Henrissat B."/>
            <person name="Mortensen U.H."/>
            <person name="Larsen T.O."/>
            <person name="De vries R.P."/>
            <person name="Grigoriev I.V."/>
            <person name="Machida M."/>
            <person name="Baker S.E."/>
            <person name="Andersen M.R."/>
        </authorList>
    </citation>
    <scope>NUCLEOTIDE SEQUENCE [LARGE SCALE GENOMIC DNA]</scope>
    <source>
        <strain evidence="2 3">CBS 117618</strain>
    </source>
</reference>
<organism evidence="2 3">
    <name type="scientific">Aspergillus parasiticus</name>
    <dbReference type="NCBI Taxonomy" id="5067"/>
    <lineage>
        <taxon>Eukaryota</taxon>
        <taxon>Fungi</taxon>
        <taxon>Dikarya</taxon>
        <taxon>Ascomycota</taxon>
        <taxon>Pezizomycotina</taxon>
        <taxon>Eurotiomycetes</taxon>
        <taxon>Eurotiomycetidae</taxon>
        <taxon>Eurotiales</taxon>
        <taxon>Aspergillaceae</taxon>
        <taxon>Aspergillus</taxon>
        <taxon>Aspergillus subgen. Circumdati</taxon>
    </lineage>
</organism>